<keyword evidence="5" id="KW-0029">Amino-acid transport</keyword>
<keyword evidence="4" id="KW-0812">Transmembrane</keyword>
<feature type="signal peptide" evidence="8">
    <location>
        <begin position="1"/>
        <end position="21"/>
    </location>
</feature>
<gene>
    <name evidence="9" type="ORF">HAX54_005871</name>
</gene>
<accession>A0ABS8WWC1</accession>
<proteinExistence type="inferred from homology"/>
<dbReference type="Proteomes" id="UP000823775">
    <property type="component" value="Unassembled WGS sequence"/>
</dbReference>
<keyword evidence="7" id="KW-0472">Membrane</keyword>
<dbReference type="PANTHER" id="PTHR33228:SF77">
    <property type="entry name" value="PROTEIN GLUTAMINE DUMPER 2"/>
    <property type="match status" value="1"/>
</dbReference>
<dbReference type="InterPro" id="IPR040359">
    <property type="entry name" value="GDU"/>
</dbReference>
<evidence type="ECO:0000313" key="10">
    <source>
        <dbReference type="Proteomes" id="UP000823775"/>
    </source>
</evidence>
<sequence>MLGLITFAFVILTCFCWKCSGETIDGGDDPEFSIGKKFGGWIFKEKIVVIMAGDLNPTFLAVETSLEILASPLANKLRFEDLLRALVELIAKGKHGTIYKINVDVETIVNVS</sequence>
<evidence type="ECO:0000256" key="5">
    <source>
        <dbReference type="ARBA" id="ARBA00022970"/>
    </source>
</evidence>
<keyword evidence="8" id="KW-0732">Signal</keyword>
<evidence type="ECO:0000256" key="6">
    <source>
        <dbReference type="ARBA" id="ARBA00022989"/>
    </source>
</evidence>
<keyword evidence="10" id="KW-1185">Reference proteome</keyword>
<protein>
    <submittedName>
        <fullName evidence="9">Uncharacterized protein</fullName>
    </submittedName>
</protein>
<organism evidence="9 10">
    <name type="scientific">Datura stramonium</name>
    <name type="common">Jimsonweed</name>
    <name type="synonym">Common thornapple</name>
    <dbReference type="NCBI Taxonomy" id="4076"/>
    <lineage>
        <taxon>Eukaryota</taxon>
        <taxon>Viridiplantae</taxon>
        <taxon>Streptophyta</taxon>
        <taxon>Embryophyta</taxon>
        <taxon>Tracheophyta</taxon>
        <taxon>Spermatophyta</taxon>
        <taxon>Magnoliopsida</taxon>
        <taxon>eudicotyledons</taxon>
        <taxon>Gunneridae</taxon>
        <taxon>Pentapetalae</taxon>
        <taxon>asterids</taxon>
        <taxon>lamiids</taxon>
        <taxon>Solanales</taxon>
        <taxon>Solanaceae</taxon>
        <taxon>Solanoideae</taxon>
        <taxon>Datureae</taxon>
        <taxon>Datura</taxon>
    </lineage>
</organism>
<evidence type="ECO:0000256" key="4">
    <source>
        <dbReference type="ARBA" id="ARBA00022692"/>
    </source>
</evidence>
<dbReference type="PANTHER" id="PTHR33228">
    <property type="entry name" value="PROTEIN GLUTAMINE DUMPER 4-RELATED"/>
    <property type="match status" value="1"/>
</dbReference>
<keyword evidence="3" id="KW-0813">Transport</keyword>
<comment type="subcellular location">
    <subcellularLocation>
        <location evidence="1">Membrane</location>
        <topology evidence="1">Single-pass membrane protein</topology>
    </subcellularLocation>
</comment>
<evidence type="ECO:0000256" key="8">
    <source>
        <dbReference type="SAM" id="SignalP"/>
    </source>
</evidence>
<evidence type="ECO:0000313" key="9">
    <source>
        <dbReference type="EMBL" id="MCE3216285.1"/>
    </source>
</evidence>
<name>A0ABS8WWC1_DATST</name>
<comment type="similarity">
    <text evidence="2">Belongs to the GLUTAMINE DUMPER 1 (TC 9.B.60) family.</text>
</comment>
<evidence type="ECO:0000256" key="2">
    <source>
        <dbReference type="ARBA" id="ARBA00009977"/>
    </source>
</evidence>
<evidence type="ECO:0000256" key="1">
    <source>
        <dbReference type="ARBA" id="ARBA00004167"/>
    </source>
</evidence>
<dbReference type="EMBL" id="JACEIK010012945">
    <property type="protein sequence ID" value="MCE3216285.1"/>
    <property type="molecule type" value="Genomic_DNA"/>
</dbReference>
<evidence type="ECO:0000256" key="7">
    <source>
        <dbReference type="ARBA" id="ARBA00023136"/>
    </source>
</evidence>
<comment type="caution">
    <text evidence="9">The sequence shown here is derived from an EMBL/GenBank/DDBJ whole genome shotgun (WGS) entry which is preliminary data.</text>
</comment>
<reference evidence="9 10" key="1">
    <citation type="journal article" date="2021" name="BMC Genomics">
        <title>Datura genome reveals duplications of psychoactive alkaloid biosynthetic genes and high mutation rate following tissue culture.</title>
        <authorList>
            <person name="Rajewski A."/>
            <person name="Carter-House D."/>
            <person name="Stajich J."/>
            <person name="Litt A."/>
        </authorList>
    </citation>
    <scope>NUCLEOTIDE SEQUENCE [LARGE SCALE GENOMIC DNA]</scope>
    <source>
        <strain evidence="9">AR-01</strain>
    </source>
</reference>
<evidence type="ECO:0000256" key="3">
    <source>
        <dbReference type="ARBA" id="ARBA00022448"/>
    </source>
</evidence>
<feature type="chain" id="PRO_5046819537" evidence="8">
    <location>
        <begin position="22"/>
        <end position="112"/>
    </location>
</feature>
<keyword evidence="6" id="KW-1133">Transmembrane helix</keyword>